<dbReference type="RefSeq" id="WP_150278865.1">
    <property type="nucleotide sequence ID" value="NZ_BMFF01000007.1"/>
</dbReference>
<evidence type="ECO:0000313" key="3">
    <source>
        <dbReference type="Proteomes" id="UP000638188"/>
    </source>
</evidence>
<dbReference type="EMBL" id="BMFF01000007">
    <property type="protein sequence ID" value="GGD09370.1"/>
    <property type="molecule type" value="Genomic_DNA"/>
</dbReference>
<feature type="transmembrane region" description="Helical" evidence="1">
    <location>
        <begin position="834"/>
        <end position="854"/>
    </location>
</feature>
<protein>
    <submittedName>
        <fullName evidence="2">Uncharacterized protein</fullName>
    </submittedName>
</protein>
<sequence length="1077" mass="119414">MSGLVDEPIEQGTRKRADYETRQRARLALNIERIDGSTLQIIVESDMRSHEEETEIQQNTFLAVLPMARLPGHQKASEEPKGALPRPGRIYIFRQGRLWREMSCDGQGNLADVDVADWRKRAAEGKPADDREPVGKPLSLTLVPMLLQGRFVGDQIEMAYSEMPWTWEYLTWLEADAKRVNNRFQNLASAWAAAVVGEQEWKPTQAMPAVIIAADTEGMRARDLHVECALQNPAAFTPTLAALDPDELLVQLHAYQRDLAAHMGSAAPEELPELPPGNDLLAEKNLRGYPKLIGFLLEDPLFELRHAVEQSRLACEALQTFNALVPFQPFGRYAEVLHQWSIPANAPLSNLRDQIDTTSLETSMLHIQRKSARDTIRTQLDRTLLLAQRKLPSIWNDWIYSNDERLLEPYSLLIDILEMLSRLPEDTDARSFHPDDRSLIQHVDGLVKQLAAATHPLTRQALPRESEVLPELAQRLARLAATTQPVNLQRAGISTLAMFAGLDSENSPNYQYAIQNVALAVDEWLSHLTRAVLLTLRKLRTNPAVVQIEMPRLFAPTLGLLSKLHTQARTIRFMPQGEALAQNMEVLGVHGASVSFGLKASDRTTLTRQNYMYSNLQGRTGNVLATTSGKLAQANSFASKDLGRLMVIAAPANDPLVRDLSSWQMSTANLDRAGSIARSPALPLLATVLAAYNLHVNTVGASNLLQTEKGRLIAGAASAIADLLLASNNVALKIIESSTDRSRWYALWEKGRIDASRLSNQWAANLTKRTGSSWLSISRAGSFVAMGVTSALFMWDAKRAFDHGDKDASIANAIAASGSAMWAFYTLGVLASPWVLSAGVILLLGGAIAAVLLADGAIEQAIKHGPFGIERRLPQMNDPLIAYQQLLGAIGAPKITIKRLDSWLEEAPEEDRAKFQSAARQAQGELEPLDWVVELRSGLLSQYPTDKRFMLLAFELTLRRSHGTGWQRRTPKAVHQLKLDAVVMDAGRVLYVLPSQNQPQANPYFASKHALKVSAQFRLGHQSCRADDPFPAYDDLVLPQPSPREWSAFNSNQVPAAHDVMGDTPYWIIEQSEYRQL</sequence>
<proteinExistence type="predicted"/>
<keyword evidence="1" id="KW-0812">Transmembrane</keyword>
<accession>A0ABQ1Q1K8</accession>
<dbReference type="CDD" id="cd20705">
    <property type="entry name" value="MIX_I"/>
    <property type="match status" value="1"/>
</dbReference>
<feature type="transmembrane region" description="Helical" evidence="1">
    <location>
        <begin position="809"/>
        <end position="828"/>
    </location>
</feature>
<comment type="caution">
    <text evidence="2">The sequence shown here is derived from an EMBL/GenBank/DDBJ whole genome shotgun (WGS) entry which is preliminary data.</text>
</comment>
<keyword evidence="3" id="KW-1185">Reference proteome</keyword>
<organism evidence="2 3">
    <name type="scientific">Halopseudomonas salina</name>
    <dbReference type="NCBI Taxonomy" id="1323744"/>
    <lineage>
        <taxon>Bacteria</taxon>
        <taxon>Pseudomonadati</taxon>
        <taxon>Pseudomonadota</taxon>
        <taxon>Gammaproteobacteria</taxon>
        <taxon>Pseudomonadales</taxon>
        <taxon>Pseudomonadaceae</taxon>
        <taxon>Halopseudomonas</taxon>
    </lineage>
</organism>
<dbReference type="Proteomes" id="UP000638188">
    <property type="component" value="Unassembled WGS sequence"/>
</dbReference>
<feature type="transmembrane region" description="Helical" evidence="1">
    <location>
        <begin position="774"/>
        <end position="797"/>
    </location>
</feature>
<keyword evidence="1" id="KW-1133">Transmembrane helix</keyword>
<evidence type="ECO:0000313" key="2">
    <source>
        <dbReference type="EMBL" id="GGD09370.1"/>
    </source>
</evidence>
<keyword evidence="1" id="KW-0472">Membrane</keyword>
<gene>
    <name evidence="2" type="ORF">GCM10007418_30530</name>
</gene>
<name>A0ABQ1Q1K8_9GAMM</name>
<reference evidence="3" key="1">
    <citation type="journal article" date="2019" name="Int. J. Syst. Evol. Microbiol.">
        <title>The Global Catalogue of Microorganisms (GCM) 10K type strain sequencing project: providing services to taxonomists for standard genome sequencing and annotation.</title>
        <authorList>
            <consortium name="The Broad Institute Genomics Platform"/>
            <consortium name="The Broad Institute Genome Sequencing Center for Infectious Disease"/>
            <person name="Wu L."/>
            <person name="Ma J."/>
        </authorList>
    </citation>
    <scope>NUCLEOTIDE SEQUENCE [LARGE SCALE GENOMIC DNA]</scope>
    <source>
        <strain evidence="3">CGMCC 1.12482</strain>
    </source>
</reference>
<evidence type="ECO:0000256" key="1">
    <source>
        <dbReference type="SAM" id="Phobius"/>
    </source>
</evidence>